<sequence length="176" mass="19820">MAGGRQETGIGQRGNTRGTRGVGSSVEIFCLLFYIFPSHFPFVMRTIGPIGRIPRSCTPCLRRRTHDMYVRELRIIDTYQPHKDIHDYYLKRCLNRPFSNGTRGFDTWAAMQVFTLASYMSRPKSCVMSARRVAGDNPEAPSAIFTPTRHVGDGIDLALGESMEVPFLLTCSHITD</sequence>
<comment type="caution">
    <text evidence="2">The sequence shown here is derived from an EMBL/GenBank/DDBJ whole genome shotgun (WGS) entry which is preliminary data.</text>
</comment>
<feature type="region of interest" description="Disordered" evidence="1">
    <location>
        <begin position="1"/>
        <end position="20"/>
    </location>
</feature>
<accession>A0AAD9AAP0</accession>
<proteinExistence type="predicted"/>
<reference evidence="2" key="1">
    <citation type="submission" date="2023-01" db="EMBL/GenBank/DDBJ databases">
        <title>Colletotrichum chrysophilum M932 genome sequence.</title>
        <authorList>
            <person name="Baroncelli R."/>
        </authorList>
    </citation>
    <scope>NUCLEOTIDE SEQUENCE</scope>
    <source>
        <strain evidence="2">M932</strain>
    </source>
</reference>
<evidence type="ECO:0000256" key="1">
    <source>
        <dbReference type="SAM" id="MobiDB-lite"/>
    </source>
</evidence>
<name>A0AAD9AAP0_9PEZI</name>
<dbReference type="AlphaFoldDB" id="A0AAD9AAP0"/>
<evidence type="ECO:0000313" key="2">
    <source>
        <dbReference type="EMBL" id="KAK1844596.1"/>
    </source>
</evidence>
<keyword evidence="3" id="KW-1185">Reference proteome</keyword>
<dbReference type="EMBL" id="JAQOWY010000305">
    <property type="protein sequence ID" value="KAK1844596.1"/>
    <property type="molecule type" value="Genomic_DNA"/>
</dbReference>
<gene>
    <name evidence="2" type="ORF">CCHR01_12796</name>
</gene>
<organism evidence="2 3">
    <name type="scientific">Colletotrichum chrysophilum</name>
    <dbReference type="NCBI Taxonomy" id="1836956"/>
    <lineage>
        <taxon>Eukaryota</taxon>
        <taxon>Fungi</taxon>
        <taxon>Dikarya</taxon>
        <taxon>Ascomycota</taxon>
        <taxon>Pezizomycotina</taxon>
        <taxon>Sordariomycetes</taxon>
        <taxon>Hypocreomycetidae</taxon>
        <taxon>Glomerellales</taxon>
        <taxon>Glomerellaceae</taxon>
        <taxon>Colletotrichum</taxon>
        <taxon>Colletotrichum gloeosporioides species complex</taxon>
    </lineage>
</organism>
<dbReference type="Proteomes" id="UP001243330">
    <property type="component" value="Unassembled WGS sequence"/>
</dbReference>
<protein>
    <submittedName>
        <fullName evidence="2">Uncharacterized protein</fullName>
    </submittedName>
</protein>
<evidence type="ECO:0000313" key="3">
    <source>
        <dbReference type="Proteomes" id="UP001243330"/>
    </source>
</evidence>